<dbReference type="Proteomes" id="UP001597097">
    <property type="component" value="Unassembled WGS sequence"/>
</dbReference>
<dbReference type="InterPro" id="IPR009282">
    <property type="entry name" value="DUF937"/>
</dbReference>
<name>A0ABW4GRI9_9ACTN</name>
<comment type="caution">
    <text evidence="1">The sequence shown here is derived from an EMBL/GenBank/DDBJ whole genome shotgun (WGS) entry which is preliminary data.</text>
</comment>
<accession>A0ABW4GRI9</accession>
<reference evidence="2" key="1">
    <citation type="journal article" date="2019" name="Int. J. Syst. Evol. Microbiol.">
        <title>The Global Catalogue of Microorganisms (GCM) 10K type strain sequencing project: providing services to taxonomists for standard genome sequencing and annotation.</title>
        <authorList>
            <consortium name="The Broad Institute Genomics Platform"/>
            <consortium name="The Broad Institute Genome Sequencing Center for Infectious Disease"/>
            <person name="Wu L."/>
            <person name="Ma J."/>
        </authorList>
    </citation>
    <scope>NUCLEOTIDE SEQUENCE [LARGE SCALE GENOMIC DNA]</scope>
    <source>
        <strain evidence="2">CGMCC 1.15399</strain>
    </source>
</reference>
<gene>
    <name evidence="1" type="ORF">ACFSJ0_50140</name>
</gene>
<keyword evidence="2" id="KW-1185">Reference proteome</keyword>
<evidence type="ECO:0000313" key="2">
    <source>
        <dbReference type="Proteomes" id="UP001597097"/>
    </source>
</evidence>
<evidence type="ECO:0000313" key="1">
    <source>
        <dbReference type="EMBL" id="MFD1545280.1"/>
    </source>
</evidence>
<sequence length="180" mass="18675">MTLHDELLSELGDAGLEEVAGLLGTDIATAHNTLTLVSGTIVGGLARNAAHPDGAEALRGALDDHVDADPFNGDVASLSRDGLSILGHVLGGQGTEQAAEELSRLVGVDSRSIMRLLPLVAPMIMSLLAVRATRGSMGTEAVAEALNQEDATLPDELRHLLAGIFDNDSIDTPGQPNLDR</sequence>
<organism evidence="1 2">
    <name type="scientific">Nonomuraea guangzhouensis</name>
    <dbReference type="NCBI Taxonomy" id="1291555"/>
    <lineage>
        <taxon>Bacteria</taxon>
        <taxon>Bacillati</taxon>
        <taxon>Actinomycetota</taxon>
        <taxon>Actinomycetes</taxon>
        <taxon>Streptosporangiales</taxon>
        <taxon>Streptosporangiaceae</taxon>
        <taxon>Nonomuraea</taxon>
    </lineage>
</organism>
<dbReference type="RefSeq" id="WP_219532133.1">
    <property type="nucleotide sequence ID" value="NZ_JAHKRM010000013.1"/>
</dbReference>
<dbReference type="EMBL" id="JBHUCM010000047">
    <property type="protein sequence ID" value="MFD1545280.1"/>
    <property type="molecule type" value="Genomic_DNA"/>
</dbReference>
<proteinExistence type="predicted"/>
<protein>
    <submittedName>
        <fullName evidence="1">DUF937 domain-containing protein</fullName>
    </submittedName>
</protein>
<dbReference type="Pfam" id="PF06078">
    <property type="entry name" value="DUF937"/>
    <property type="match status" value="1"/>
</dbReference>